<dbReference type="EMBL" id="SRPW01000730">
    <property type="protein sequence ID" value="KAG6012493.1"/>
    <property type="molecule type" value="Genomic_DNA"/>
</dbReference>
<dbReference type="PANTHER" id="PTHR14374">
    <property type="entry name" value="FOIE GRAS"/>
    <property type="match status" value="1"/>
</dbReference>
<organism evidence="3 4">
    <name type="scientific">Claviceps pusilla</name>
    <dbReference type="NCBI Taxonomy" id="123648"/>
    <lineage>
        <taxon>Eukaryota</taxon>
        <taxon>Fungi</taxon>
        <taxon>Dikarya</taxon>
        <taxon>Ascomycota</taxon>
        <taxon>Pezizomycotina</taxon>
        <taxon>Sordariomycetes</taxon>
        <taxon>Hypocreomycetidae</taxon>
        <taxon>Hypocreales</taxon>
        <taxon>Clavicipitaceae</taxon>
        <taxon>Claviceps</taxon>
    </lineage>
</organism>
<comment type="caution">
    <text evidence="3">The sequence shown here is derived from an EMBL/GenBank/DDBJ whole genome shotgun (WGS) entry which is preliminary data.</text>
</comment>
<evidence type="ECO:0008006" key="5">
    <source>
        <dbReference type="Google" id="ProtNLM"/>
    </source>
</evidence>
<gene>
    <name evidence="3" type="ORF">E4U43_007778</name>
</gene>
<dbReference type="Proteomes" id="UP000748025">
    <property type="component" value="Unassembled WGS sequence"/>
</dbReference>
<evidence type="ECO:0000313" key="4">
    <source>
        <dbReference type="Proteomes" id="UP000748025"/>
    </source>
</evidence>
<proteinExistence type="predicted"/>
<name>A0A9P7SYV0_9HYPO</name>
<sequence>MEGYAQGCLDHNVPFLVASGLNDAEPLLDLDGELSSQGLLVKSDLPPLDTKESQLLDEYFGEIDARGCSWTVVPRDEPYRLRIKTVGRSYILPPRKTTLPDTPDSVNSKAPLHSPFSPLSHVSPLYPDGLINALWVKKHQALVPSIFICFYKLSHDTRLKADVNKIKATFARSGYKTRVAIILFGDEDSGTAELTDDVQDRLEAIRRGTALDPKSIFYIPTRESPAELKHVIDNILAILYSNAIEYYRDLGRHARKKRSRGVAPLPTIPPTSGTSHSLSLPDWNFRYDFKTAVFAEFRQELDAAMRSFEQAYEIILGQDVLDVIANWSPRWNEARQLADIVSIRCLRLQLWMGHTSLAVRRWQIHRDRIGDFVDRRGRGTNTYSWQAWEARWATVMAHLIEKVEVPGLVPASMTVFLPPEKAVLGERLLPWELLHHTGYWYRIAARHLAARRTLARMMPKEDREAPDSSSVKPSSMRNYDTYMCPPPHEEYPLNPGKGGVCHAQQIIDCLITARTQFQARKQLRIAAELSLECAKEMASLGSWEEVASILRPVWDDMSFRSDNWLDIAEDLCWLLRKAAKECGRPNLVVAVYWELMNKRFPKRQHWSYDLSHSLEGMKLDTRPTVEMSDDVASPLVSSSFVFRTKESKAGDYCKAQLALVSNAMPGSRPIRLSSVRVVFKHGSKPLMIDHTSSEAGEEASRKTHLANVVLEEAFTETGDSGDVPTGLAGVCDLTLMAGQTRVLEMDIPLREPGEAEVSSVVLRYEAKSFELFHTRVFRDTDPVTGWYVRGDEKPRVLRTHAQTLRIAPRPPKLQMTLLDPSTQFYTDETVLIDVELLNGEDEAARVKVDTQLTGPAAPPPFTLQFGEQEFPGAAAAAAEGEDQETHTTNVNVAVGALASGASTKIRLKLCPISTPSALDLHLRATYHLDSDPATTILQVLPLKLNFVAPFEANYDLVPRLHADPWPSLFDCDGIPIPKAGQDEDEDDQATVTRPKGLAQQWCLMCHYASFATEDLIVMGMETQVVSCSGAARCHVLTRPEEVTAAVGNGITVKPRTMYEAQFELVAQKQSLDDRYPVSLDLAFTIKWKRRRRDLAAAAAEEEDEEEEEATEVSADKDGVNTTVMPVGQFLVLGSEPRVLATATMHPTSPAAAAAASPSLLHLDITIENPSSHFLTFGLTMDPSDAFGFSGPKQTTVHLLPLSRRSIRYRLLPFVTGDYIRPGIVVRDKYFQKVLRIIPTENMKIDKDGLLVWIP</sequence>
<feature type="domain" description="Trafficking protein particle complex subunit 11" evidence="2">
    <location>
        <begin position="330"/>
        <end position="597"/>
    </location>
</feature>
<dbReference type="InterPro" id="IPR012880">
    <property type="entry name" value="Gryzun"/>
</dbReference>
<feature type="domain" description="Gryzun putative trafficking through Golgi" evidence="1">
    <location>
        <begin position="625"/>
        <end position="1254"/>
    </location>
</feature>
<dbReference type="Pfam" id="PF11817">
    <property type="entry name" value="Foie-gras_1"/>
    <property type="match status" value="1"/>
</dbReference>
<dbReference type="PANTHER" id="PTHR14374:SF0">
    <property type="entry name" value="TRAFFICKING PROTEIN PARTICLE COMPLEX SUBUNIT 11"/>
    <property type="match status" value="1"/>
</dbReference>
<accession>A0A9P7SYV0</accession>
<reference evidence="3" key="1">
    <citation type="journal article" date="2020" name="bioRxiv">
        <title>Whole genome comparisons of ergot fungi reveals the divergence and evolution of species within the genus Claviceps are the result of varying mechanisms driving genome evolution and host range expansion.</title>
        <authorList>
            <person name="Wyka S.A."/>
            <person name="Mondo S.J."/>
            <person name="Liu M."/>
            <person name="Dettman J."/>
            <person name="Nalam V."/>
            <person name="Broders K.D."/>
        </authorList>
    </citation>
    <scope>NUCLEOTIDE SEQUENCE</scope>
    <source>
        <strain evidence="3">CCC 602</strain>
    </source>
</reference>
<keyword evidence="4" id="KW-1185">Reference proteome</keyword>
<dbReference type="Pfam" id="PF07919">
    <property type="entry name" value="Gryzun"/>
    <property type="match status" value="1"/>
</dbReference>
<dbReference type="InterPro" id="IPR021773">
    <property type="entry name" value="TPC11"/>
</dbReference>
<evidence type="ECO:0000259" key="1">
    <source>
        <dbReference type="Pfam" id="PF07919"/>
    </source>
</evidence>
<evidence type="ECO:0000259" key="2">
    <source>
        <dbReference type="Pfam" id="PF11817"/>
    </source>
</evidence>
<dbReference type="AlphaFoldDB" id="A0A9P7SYV0"/>
<dbReference type="OrthoDB" id="6278596at2759"/>
<protein>
    <recommendedName>
        <fullName evidence="5">Trafficking protein particle complex subunit 11 domain-containing protein</fullName>
    </recommendedName>
</protein>
<evidence type="ECO:0000313" key="3">
    <source>
        <dbReference type="EMBL" id="KAG6012493.1"/>
    </source>
</evidence>